<dbReference type="SUPFAM" id="SSF110296">
    <property type="entry name" value="Oligoxyloglucan reducing end-specific cellobiohydrolase"/>
    <property type="match status" value="1"/>
</dbReference>
<organism evidence="2 3">
    <name type="scientific">Edaphobacter modestus</name>
    <dbReference type="NCBI Taxonomy" id="388466"/>
    <lineage>
        <taxon>Bacteria</taxon>
        <taxon>Pseudomonadati</taxon>
        <taxon>Acidobacteriota</taxon>
        <taxon>Terriglobia</taxon>
        <taxon>Terriglobales</taxon>
        <taxon>Acidobacteriaceae</taxon>
        <taxon>Edaphobacter</taxon>
    </lineage>
</organism>
<sequence length="435" mass="45394">MRFTLILGSFVIAIVCSALGQESSSWSVADPGFRPVNVTATRAALWTCGVGEGIASSTDAQHWQVKHHVDSGGALLLGMGFTSDTFGYAYGTSGTVLTTTDGGSTWSPQKFGTDTILQASFADAGHGLIRTQAALSYLNGDGTLHAIHEPADVLQRFPYTASLVALAPEKMAILLSQGPGSEAGFLTTIDGGKTWSFHDPPNTGIASFVRADGSYWASGHEVVDKDKPGGGRGVALAMHSADGLQWQHTANDVHECQAQNCGACTASGCLASDSLIVNFYGATTRSITIPRGSLTSKWAAIDGHICTVGSALNCAATTEAKDTSTPGGPRPTEQVPKPLNAAPSAASVLNCILCGIDPIYVDEKLEGRIPVPVSFTVRADGTVEAVDVKDIASEGLKKKLASQIGQWLFEPPIQNGKPTQVSTNSTLTITVMRSQ</sequence>
<gene>
    <name evidence="2" type="ORF">BDD14_2644</name>
</gene>
<evidence type="ECO:0000313" key="2">
    <source>
        <dbReference type="EMBL" id="RZU41143.1"/>
    </source>
</evidence>
<name>A0A4Q7YVP2_9BACT</name>
<dbReference type="OrthoDB" id="9767885at2"/>
<dbReference type="Gene3D" id="2.130.10.10">
    <property type="entry name" value="YVTN repeat-like/Quinoprotein amine dehydrogenase"/>
    <property type="match status" value="1"/>
</dbReference>
<proteinExistence type="predicted"/>
<evidence type="ECO:0000256" key="1">
    <source>
        <dbReference type="SAM" id="SignalP"/>
    </source>
</evidence>
<evidence type="ECO:0008006" key="4">
    <source>
        <dbReference type="Google" id="ProtNLM"/>
    </source>
</evidence>
<accession>A0A4Q7YVP2</accession>
<feature type="signal peptide" evidence="1">
    <location>
        <begin position="1"/>
        <end position="20"/>
    </location>
</feature>
<feature type="chain" id="PRO_5020435759" description="Photosynthesis system II assembly factor Ycf48/Hcf136-like domain-containing protein" evidence="1">
    <location>
        <begin position="21"/>
        <end position="435"/>
    </location>
</feature>
<dbReference type="Proteomes" id="UP000292958">
    <property type="component" value="Unassembled WGS sequence"/>
</dbReference>
<evidence type="ECO:0000313" key="3">
    <source>
        <dbReference type="Proteomes" id="UP000292958"/>
    </source>
</evidence>
<dbReference type="Gene3D" id="3.30.1150.10">
    <property type="match status" value="1"/>
</dbReference>
<dbReference type="EMBL" id="SHKW01000001">
    <property type="protein sequence ID" value="RZU41143.1"/>
    <property type="molecule type" value="Genomic_DNA"/>
</dbReference>
<reference evidence="2 3" key="1">
    <citation type="submission" date="2019-02" db="EMBL/GenBank/DDBJ databases">
        <title>Genomic Encyclopedia of Archaeal and Bacterial Type Strains, Phase II (KMG-II): from individual species to whole genera.</title>
        <authorList>
            <person name="Goeker M."/>
        </authorList>
    </citation>
    <scope>NUCLEOTIDE SEQUENCE [LARGE SCALE GENOMIC DNA]</scope>
    <source>
        <strain evidence="2 3">DSM 18101</strain>
    </source>
</reference>
<comment type="caution">
    <text evidence="2">The sequence shown here is derived from an EMBL/GenBank/DDBJ whole genome shotgun (WGS) entry which is preliminary data.</text>
</comment>
<keyword evidence="1" id="KW-0732">Signal</keyword>
<dbReference type="SUPFAM" id="SSF74653">
    <property type="entry name" value="TolA/TonB C-terminal domain"/>
    <property type="match status" value="1"/>
</dbReference>
<protein>
    <recommendedName>
        <fullName evidence="4">Photosynthesis system II assembly factor Ycf48/Hcf136-like domain-containing protein</fullName>
    </recommendedName>
</protein>
<dbReference type="InterPro" id="IPR015943">
    <property type="entry name" value="WD40/YVTN_repeat-like_dom_sf"/>
</dbReference>
<keyword evidence="3" id="KW-1185">Reference proteome</keyword>
<dbReference type="AlphaFoldDB" id="A0A4Q7YVP2"/>